<dbReference type="AlphaFoldDB" id="A0A5N4AZF8"/>
<sequence>MYYCKKVVRNPPLPSPWKSTPPVGYKSRQKWWLTPRTEDKFNLDSVPEKQWTMREDALFFSLNLNTLILAFPYINQKVIEDTLTACGNSLSGTINVLKSKNSLPARRFIQRSPVLQQNKTKGAVTYIPTKYEDVQIVEINTPPAANGWSNASGAPKIRVANLKMLKAPPKMLPKTVYSLHVQPIVPFIPFEIPQAVNQNKSSIPSQLCKDMTYVQTDVASNVNKTSNKVGIVLKKDKLGYTVQLL</sequence>
<accession>A0A5N4AZF8</accession>
<name>A0A5N4AZF8_PHOPY</name>
<evidence type="ECO:0000313" key="1">
    <source>
        <dbReference type="EMBL" id="KAB0802673.1"/>
    </source>
</evidence>
<gene>
    <name evidence="1" type="ORF">PPYR_04859</name>
</gene>
<dbReference type="InParanoid" id="A0A5N4AZF8"/>
<dbReference type="Proteomes" id="UP000327044">
    <property type="component" value="Unassembled WGS sequence"/>
</dbReference>
<dbReference type="OrthoDB" id="6784253at2759"/>
<comment type="caution">
    <text evidence="1">The sequence shown here is derived from an EMBL/GenBank/DDBJ whole genome shotgun (WGS) entry which is preliminary data.</text>
</comment>
<organism evidence="1 2">
    <name type="scientific">Photinus pyralis</name>
    <name type="common">Common eastern firefly</name>
    <name type="synonym">Lampyris pyralis</name>
    <dbReference type="NCBI Taxonomy" id="7054"/>
    <lineage>
        <taxon>Eukaryota</taxon>
        <taxon>Metazoa</taxon>
        <taxon>Ecdysozoa</taxon>
        <taxon>Arthropoda</taxon>
        <taxon>Hexapoda</taxon>
        <taxon>Insecta</taxon>
        <taxon>Pterygota</taxon>
        <taxon>Neoptera</taxon>
        <taxon>Endopterygota</taxon>
        <taxon>Coleoptera</taxon>
        <taxon>Polyphaga</taxon>
        <taxon>Elateriformia</taxon>
        <taxon>Elateroidea</taxon>
        <taxon>Lampyridae</taxon>
        <taxon>Lampyrinae</taxon>
        <taxon>Photinus</taxon>
    </lineage>
</organism>
<dbReference type="CDD" id="cd14279">
    <property type="entry name" value="CUE"/>
    <property type="match status" value="1"/>
</dbReference>
<protein>
    <submittedName>
        <fullName evidence="1">Uncharacterized protein</fullName>
    </submittedName>
</protein>
<dbReference type="EMBL" id="VVIM01000002">
    <property type="protein sequence ID" value="KAB0802673.1"/>
    <property type="molecule type" value="Genomic_DNA"/>
</dbReference>
<reference evidence="1 2" key="1">
    <citation type="journal article" date="2018" name="Elife">
        <title>Firefly genomes illuminate parallel origins of bioluminescence in beetles.</title>
        <authorList>
            <person name="Fallon T.R."/>
            <person name="Lower S.E."/>
            <person name="Chang C.H."/>
            <person name="Bessho-Uehara M."/>
            <person name="Martin G.J."/>
            <person name="Bewick A.J."/>
            <person name="Behringer M."/>
            <person name="Debat H.J."/>
            <person name="Wong I."/>
            <person name="Day J.C."/>
            <person name="Suvorov A."/>
            <person name="Silva C.J."/>
            <person name="Stanger-Hall K.F."/>
            <person name="Hall D.W."/>
            <person name="Schmitz R.J."/>
            <person name="Nelson D.R."/>
            <person name="Lewis S.M."/>
            <person name="Shigenobu S."/>
            <person name="Bybee S.M."/>
            <person name="Larracuente A.M."/>
            <person name="Oba Y."/>
            <person name="Weng J.K."/>
        </authorList>
    </citation>
    <scope>NUCLEOTIDE SEQUENCE [LARGE SCALE GENOMIC DNA]</scope>
    <source>
        <strain evidence="1">1611_PpyrPB1</strain>
        <tissue evidence="1">Whole body</tissue>
    </source>
</reference>
<proteinExistence type="predicted"/>
<evidence type="ECO:0000313" key="2">
    <source>
        <dbReference type="Proteomes" id="UP000327044"/>
    </source>
</evidence>
<keyword evidence="2" id="KW-1185">Reference proteome</keyword>